<evidence type="ECO:0000313" key="1">
    <source>
        <dbReference type="EMBL" id="AGE89866.1"/>
    </source>
</evidence>
<gene>
    <name evidence="2" type="primary">odv-ec27</name>
    <name evidence="1" type="ORF">SlsnVgp011</name>
</gene>
<keyword evidence="1" id="KW-0261">Viral envelope protein</keyword>
<accession>M1K3L3</accession>
<dbReference type="InterPro" id="IPR007978">
    <property type="entry name" value="Baculo_ODV-E27"/>
</dbReference>
<dbReference type="Pfam" id="PF05314">
    <property type="entry name" value="Baculo_ODV-E27"/>
    <property type="match status" value="1"/>
</dbReference>
<organism evidence="1 3">
    <name type="scientific">Spodoptera littoralis nuclear polyhedrosis virus</name>
    <name type="common">SlNPV</name>
    <dbReference type="NCBI Taxonomy" id="10456"/>
    <lineage>
        <taxon>Viruses</taxon>
        <taxon>Viruses incertae sedis</taxon>
        <taxon>Naldaviricetes</taxon>
        <taxon>Lefavirales</taxon>
        <taxon>Baculoviridae</taxon>
        <taxon>Alphabaculovirus</taxon>
        <taxon>Alphabaculovirus splittoralis</taxon>
    </lineage>
</organism>
<dbReference type="Proteomes" id="UP000232896">
    <property type="component" value="Segment"/>
</dbReference>
<keyword evidence="1" id="KW-0946">Virion</keyword>
<dbReference type="EMBL" id="MG958660">
    <property type="protein sequence ID" value="AYU75204.1"/>
    <property type="molecule type" value="Genomic_DNA"/>
</dbReference>
<reference evidence="2" key="2">
    <citation type="submission" date="2018-02" db="EMBL/GenBank/DDBJ databases">
        <title>Genome analyses of the Tunisian isolate of Spodoptera littoralis#nucleopolyhedrovirus SpliNPV-Tun2 and biological activity identification.</title>
        <authorList>
            <person name="Ben Tiba S."/>
            <person name="Wennmann J.T."/>
            <person name="Laarif A."/>
            <person name="Larem A."/>
            <person name="Fattouch S."/>
            <person name="Jehle J.A."/>
        </authorList>
    </citation>
    <scope>NUCLEOTIDE SEQUENCE</scope>
    <source>
        <strain evidence="2">SpliNPV-Tun2</strain>
    </source>
</reference>
<dbReference type="OrthoDB" id="10588at10239"/>
<protein>
    <submittedName>
        <fullName evidence="1">Occlusion-derived virus envelope protein ODV-EC27</fullName>
    </submittedName>
</protein>
<keyword evidence="3" id="KW-1185">Reference proteome</keyword>
<evidence type="ECO:0000313" key="2">
    <source>
        <dbReference type="EMBL" id="AYU75204.1"/>
    </source>
</evidence>
<organismHost>
    <name type="scientific">Lepidoptera</name>
    <name type="common">moths &amp; butterflies</name>
    <dbReference type="NCBI Taxonomy" id="7088"/>
</organismHost>
<dbReference type="EMBL" id="JX454574">
    <property type="protein sequence ID" value="AGE89866.1"/>
    <property type="molecule type" value="Genomic_DNA"/>
</dbReference>
<name>M1K3L3_NPVSL</name>
<evidence type="ECO:0000313" key="3">
    <source>
        <dbReference type="Proteomes" id="UP000232896"/>
    </source>
</evidence>
<sequence>MKSSSDKIRTVTEIVNGQDKLIKDYELDELNEKNLNSLVSYDNLVTKMVLAKYMAMLNMLQLTQPLLATFRDRNAIREIVSIVHGSIGFVHNRVNPLVKHFDRMEYVVTHDPKYSVPGEPLFFTMSQDGDEQVIQCYIDRPTIVRTLEKEVDTTISVYDIDGSRSKQNKLANALRSSMKRKKRRYDDDEDGNSLTVDINLSEIEVTQYLTLLLIIEHAYIHYNVLHNYDVHNYTRSLWDHSIFAHKSANLNNIFNNLLLSKFKFTIEDFDCIKSISKHKGILTI</sequence>
<dbReference type="GO" id="GO:0019031">
    <property type="term" value="C:viral envelope"/>
    <property type="evidence" value="ECO:0007669"/>
    <property type="project" value="UniProtKB-KW"/>
</dbReference>
<proteinExistence type="predicted"/>
<reference evidence="1 3" key="1">
    <citation type="journal article" date="2013" name="Virus Res.">
        <title>Determination and analysis of the genome sequence of Spodoptera littoralis multiple nucleopolyhedrovirus.</title>
        <authorList>
            <person name="Breitenbach J.E."/>
            <person name="El-Sheikh el.-S.A."/>
            <person name="Harrison R.L."/>
            <person name="Rowley D.L."/>
            <person name="Sparks M.E."/>
            <person name="Gundersen-Rindal D.E."/>
            <person name="Popham H.J."/>
        </authorList>
    </citation>
    <scope>NUCLEOTIDE SEQUENCE [LARGE SCALE GENOMIC DNA]</scope>
    <source>
        <strain evidence="1">AN1956</strain>
    </source>
</reference>